<dbReference type="InterPro" id="IPR018113">
    <property type="entry name" value="PTrfase_EIIB_Cys"/>
</dbReference>
<keyword evidence="4" id="KW-0762">Sugar transport</keyword>
<evidence type="ECO:0000256" key="2">
    <source>
        <dbReference type="ARBA" id="ARBA00022448"/>
    </source>
</evidence>
<feature type="transmembrane region" description="Helical" evidence="12">
    <location>
        <begin position="222"/>
        <end position="243"/>
    </location>
</feature>
<dbReference type="OrthoDB" id="9764327at2"/>
<dbReference type="Gene3D" id="3.30.1360.60">
    <property type="entry name" value="Glucose permease domain IIB"/>
    <property type="match status" value="1"/>
</dbReference>
<evidence type="ECO:0000256" key="3">
    <source>
        <dbReference type="ARBA" id="ARBA00022475"/>
    </source>
</evidence>
<organism evidence="15 16">
    <name type="scientific">Tepidimicrobium xylanilyticum</name>
    <dbReference type="NCBI Taxonomy" id="1123352"/>
    <lineage>
        <taxon>Bacteria</taxon>
        <taxon>Bacillati</taxon>
        <taxon>Bacillota</taxon>
        <taxon>Tissierellia</taxon>
        <taxon>Tissierellales</taxon>
        <taxon>Tepidimicrobiaceae</taxon>
        <taxon>Tepidimicrobium</taxon>
    </lineage>
</organism>
<dbReference type="InterPro" id="IPR050429">
    <property type="entry name" value="PTS_Glucose_EIICBA"/>
</dbReference>
<keyword evidence="8" id="KW-0418">Kinase</keyword>
<evidence type="ECO:0000256" key="11">
    <source>
        <dbReference type="PROSITE-ProRule" id="PRU00421"/>
    </source>
</evidence>
<dbReference type="PROSITE" id="PS01035">
    <property type="entry name" value="PTS_EIIB_TYPE_1_CYS"/>
    <property type="match status" value="1"/>
</dbReference>
<dbReference type="PROSITE" id="PS51098">
    <property type="entry name" value="PTS_EIIB_TYPE_1"/>
    <property type="match status" value="1"/>
</dbReference>
<evidence type="ECO:0000256" key="1">
    <source>
        <dbReference type="ARBA" id="ARBA00004651"/>
    </source>
</evidence>
<dbReference type="NCBIfam" id="TIGR01998">
    <property type="entry name" value="PTS-II-BC-nag"/>
    <property type="match status" value="1"/>
</dbReference>
<keyword evidence="9 12" id="KW-1133">Transmembrane helix</keyword>
<dbReference type="NCBIfam" id="TIGR00826">
    <property type="entry name" value="EIIB_glc"/>
    <property type="match status" value="1"/>
</dbReference>
<dbReference type="PANTHER" id="PTHR30009:SF4">
    <property type="entry name" value="PTS SYSTEM N-ACETYLGLUCOSAMINE-SPECIFIC EIICBA COMPONENT"/>
    <property type="match status" value="1"/>
</dbReference>
<proteinExistence type="predicted"/>
<dbReference type="InterPro" id="IPR003352">
    <property type="entry name" value="PTS_EIIC"/>
</dbReference>
<evidence type="ECO:0000256" key="12">
    <source>
        <dbReference type="SAM" id="Phobius"/>
    </source>
</evidence>
<feature type="transmembrane region" description="Helical" evidence="12">
    <location>
        <begin position="326"/>
        <end position="347"/>
    </location>
</feature>
<dbReference type="GO" id="GO:0015572">
    <property type="term" value="F:N-acetylglucosamine transmembrane transporter activity"/>
    <property type="evidence" value="ECO:0007669"/>
    <property type="project" value="InterPro"/>
</dbReference>
<dbReference type="InterPro" id="IPR013013">
    <property type="entry name" value="PTS_EIIC_1"/>
</dbReference>
<feature type="active site" description="Phosphocysteine intermediate; for EIIB activity" evidence="11">
    <location>
        <position position="402"/>
    </location>
</feature>
<keyword evidence="5" id="KW-0808">Transferase</keyword>
<evidence type="ECO:0000256" key="9">
    <source>
        <dbReference type="ARBA" id="ARBA00022989"/>
    </source>
</evidence>
<gene>
    <name evidence="15" type="ORF">SAMN05660923_00526</name>
</gene>
<comment type="subcellular location">
    <subcellularLocation>
        <location evidence="1">Cell membrane</location>
        <topology evidence="1">Multi-pass membrane protein</topology>
    </subcellularLocation>
</comment>
<evidence type="ECO:0000256" key="6">
    <source>
        <dbReference type="ARBA" id="ARBA00022683"/>
    </source>
</evidence>
<dbReference type="GO" id="GO:0005886">
    <property type="term" value="C:plasma membrane"/>
    <property type="evidence" value="ECO:0007669"/>
    <property type="project" value="UniProtKB-SubCell"/>
</dbReference>
<feature type="transmembrane region" description="Helical" evidence="12">
    <location>
        <begin position="133"/>
        <end position="153"/>
    </location>
</feature>
<dbReference type="GO" id="GO:0009401">
    <property type="term" value="P:phosphoenolpyruvate-dependent sugar phosphotransferase system"/>
    <property type="evidence" value="ECO:0007669"/>
    <property type="project" value="UniProtKB-KW"/>
</dbReference>
<evidence type="ECO:0000256" key="5">
    <source>
        <dbReference type="ARBA" id="ARBA00022679"/>
    </source>
</evidence>
<keyword evidence="16" id="KW-1185">Reference proteome</keyword>
<keyword evidence="7 12" id="KW-0812">Transmembrane</keyword>
<feature type="domain" description="PTS EIIC type-1" evidence="14">
    <location>
        <begin position="2"/>
        <end position="364"/>
    </location>
</feature>
<dbReference type="InterPro" id="IPR010974">
    <property type="entry name" value="PTS_IIBC_nag"/>
</dbReference>
<evidence type="ECO:0000256" key="8">
    <source>
        <dbReference type="ARBA" id="ARBA00022777"/>
    </source>
</evidence>
<dbReference type="GO" id="GO:0015764">
    <property type="term" value="P:N-acetylglucosamine transport"/>
    <property type="evidence" value="ECO:0007669"/>
    <property type="project" value="TreeGrafter"/>
</dbReference>
<dbReference type="SUPFAM" id="SSF55604">
    <property type="entry name" value="Glucose permease domain IIB"/>
    <property type="match status" value="1"/>
</dbReference>
<evidence type="ECO:0000256" key="4">
    <source>
        <dbReference type="ARBA" id="ARBA00022597"/>
    </source>
</evidence>
<dbReference type="PROSITE" id="PS51103">
    <property type="entry name" value="PTS_EIIC_TYPE_1"/>
    <property type="match status" value="1"/>
</dbReference>
<protein>
    <submittedName>
        <fullName evidence="15">PTS system N-acetylglucosamine-specific IIB component, Glc family (TC 4.A.1.1.7)/PTS system N-acetylglucosamine-specific IIC component, Glc family (TC 4.A.1.1.7)</fullName>
    </submittedName>
</protein>
<evidence type="ECO:0000256" key="7">
    <source>
        <dbReference type="ARBA" id="ARBA00022692"/>
    </source>
</evidence>
<dbReference type="EMBL" id="FNNG01000002">
    <property type="protein sequence ID" value="SDW34396.1"/>
    <property type="molecule type" value="Genomic_DNA"/>
</dbReference>
<dbReference type="AlphaFoldDB" id="A0A1H2SRZ6"/>
<sequence length="463" mass="49640">MKRFFGKLQKLGKALMLPVAVLPIAGILLRLGQDDVLNIPFISAAGDSIFGNLPLIFAIGVAVGLAFDNAGAAGLAGAVGYFILSTGTTVINDSINMGVLGGIIAGIVAGNLYNKYHDVKLPDWLGFFGGRRFVPIVTGFASIILAVLFGFIWPPIQNGIDAAANWMIGAGAIGVFAFGFLNRLLIPFGLHHVINNIVWFIFGEYGGRTGDYGRFLAGDPTAGIFMAGFYPIMMFGLIGAALAMYKTAKPENRKNVSGALFSVSFTSFLTGITEPIEFLFMFLAPSLYFIHALLTGLALAVSYLLNIKHGFSFSAGAIDYFLYMRLATNGWLLIPVGLVFGIIYYFIFSYAIKKLDLPTPGRVDEESGGLAELIADRGISDVAMAYIDALGGVDNLVEVGSCITRLRLTVNDSSLIDEGELKKIGATSLLKASTKNVQVIIGTKAEIIADEINKNIRKLKQQN</sequence>
<evidence type="ECO:0000259" key="13">
    <source>
        <dbReference type="PROSITE" id="PS51098"/>
    </source>
</evidence>
<dbReference type="CDD" id="cd00212">
    <property type="entry name" value="PTS_IIB_glc"/>
    <property type="match status" value="1"/>
</dbReference>
<feature type="transmembrane region" description="Helical" evidence="12">
    <location>
        <begin position="53"/>
        <end position="83"/>
    </location>
</feature>
<dbReference type="Pfam" id="PF02378">
    <property type="entry name" value="PTS_EIIC"/>
    <property type="match status" value="1"/>
</dbReference>
<accession>A0A1H2SRZ6</accession>
<feature type="transmembrane region" description="Helical" evidence="12">
    <location>
        <begin position="95"/>
        <end position="113"/>
    </location>
</feature>
<dbReference type="InterPro" id="IPR001996">
    <property type="entry name" value="PTS_IIB_1"/>
</dbReference>
<reference evidence="15 16" key="1">
    <citation type="submission" date="2016-10" db="EMBL/GenBank/DDBJ databases">
        <authorList>
            <person name="de Groot N.N."/>
        </authorList>
    </citation>
    <scope>NUCLEOTIDE SEQUENCE [LARGE SCALE GENOMIC DNA]</scope>
    <source>
        <strain evidence="15 16">DSM 23310</strain>
    </source>
</reference>
<evidence type="ECO:0000256" key="10">
    <source>
        <dbReference type="ARBA" id="ARBA00023136"/>
    </source>
</evidence>
<feature type="transmembrane region" description="Helical" evidence="12">
    <location>
        <begin position="165"/>
        <end position="186"/>
    </location>
</feature>
<keyword evidence="10 12" id="KW-0472">Membrane</keyword>
<dbReference type="Proteomes" id="UP000198828">
    <property type="component" value="Unassembled WGS sequence"/>
</dbReference>
<evidence type="ECO:0000259" key="14">
    <source>
        <dbReference type="PROSITE" id="PS51103"/>
    </source>
</evidence>
<dbReference type="RefSeq" id="WP_093750599.1">
    <property type="nucleotide sequence ID" value="NZ_BSYN01000002.1"/>
</dbReference>
<dbReference type="GO" id="GO:0016301">
    <property type="term" value="F:kinase activity"/>
    <property type="evidence" value="ECO:0007669"/>
    <property type="project" value="UniProtKB-KW"/>
</dbReference>
<name>A0A1H2SRZ6_9FIRM</name>
<dbReference type="InterPro" id="IPR036878">
    <property type="entry name" value="Glu_permease_IIB"/>
</dbReference>
<dbReference type="PANTHER" id="PTHR30009">
    <property type="entry name" value="CYTOCHROME C-TYPE SYNTHESIS PROTEIN AND PTS TRANSMEMBRANE COMPONENT"/>
    <property type="match status" value="1"/>
</dbReference>
<keyword evidence="3" id="KW-1003">Cell membrane</keyword>
<dbReference type="GO" id="GO:0090563">
    <property type="term" value="F:protein-phosphocysteine-sugar phosphotransferase activity"/>
    <property type="evidence" value="ECO:0007669"/>
    <property type="project" value="TreeGrafter"/>
</dbReference>
<dbReference type="Pfam" id="PF00367">
    <property type="entry name" value="PTS_EIIB"/>
    <property type="match status" value="1"/>
</dbReference>
<dbReference type="GO" id="GO:0019866">
    <property type="term" value="C:organelle inner membrane"/>
    <property type="evidence" value="ECO:0007669"/>
    <property type="project" value="InterPro"/>
</dbReference>
<keyword evidence="2" id="KW-0813">Transport</keyword>
<feature type="transmembrane region" description="Helical" evidence="12">
    <location>
        <begin position="255"/>
        <end position="272"/>
    </location>
</feature>
<evidence type="ECO:0000313" key="15">
    <source>
        <dbReference type="EMBL" id="SDW34396.1"/>
    </source>
</evidence>
<feature type="transmembrane region" description="Helical" evidence="12">
    <location>
        <begin position="12"/>
        <end position="33"/>
    </location>
</feature>
<evidence type="ECO:0000313" key="16">
    <source>
        <dbReference type="Proteomes" id="UP000198828"/>
    </source>
</evidence>
<feature type="transmembrane region" description="Helical" evidence="12">
    <location>
        <begin position="278"/>
        <end position="305"/>
    </location>
</feature>
<keyword evidence="6" id="KW-0598">Phosphotransferase system</keyword>
<dbReference type="GO" id="GO:0008982">
    <property type="term" value="F:protein-N(PI)-phosphohistidine-sugar phosphotransferase activity"/>
    <property type="evidence" value="ECO:0007669"/>
    <property type="project" value="InterPro"/>
</dbReference>
<feature type="domain" description="PTS EIIB type-1" evidence="13">
    <location>
        <begin position="380"/>
        <end position="462"/>
    </location>
</feature>